<dbReference type="PANTHER" id="PTHR36114">
    <property type="entry name" value="16.7 KDA PROTEIN IN WHIE LOCUS"/>
    <property type="match status" value="1"/>
</dbReference>
<dbReference type="EMBL" id="BJUU01000006">
    <property type="protein sequence ID" value="GEK79939.1"/>
    <property type="molecule type" value="Genomic_DNA"/>
</dbReference>
<dbReference type="PANTHER" id="PTHR36114:SF1">
    <property type="entry name" value="16.7 KDA PROTEIN IN WHIE LOCUS"/>
    <property type="match status" value="1"/>
</dbReference>
<dbReference type="SUPFAM" id="SSF51182">
    <property type="entry name" value="RmlC-like cupins"/>
    <property type="match status" value="1"/>
</dbReference>
<gene>
    <name evidence="3" type="ORF">ABA31_12900</name>
</gene>
<sequence>MTDIRNLDEALAGIAQPWQPHRLASINDYDLKVVKLEGEFVWHSHPETDELFLVLSGELTIQLRDRDVVLGPNDVFVVPRGVEHCPRADGEVRALLIEPQGTVNTGDAGGERTSPLRELP</sequence>
<reference evidence="3 4" key="1">
    <citation type="submission" date="2019-07" db="EMBL/GenBank/DDBJ databases">
        <title>Whole genome shotgun sequence of Agrococcus baldri NBRC 103055.</title>
        <authorList>
            <person name="Hosoyama A."/>
            <person name="Uohara A."/>
            <person name="Ohji S."/>
            <person name="Ichikawa N."/>
        </authorList>
    </citation>
    <scope>NUCLEOTIDE SEQUENCE [LARGE SCALE GENOMIC DNA]</scope>
    <source>
        <strain evidence="3 4">NBRC 103055</strain>
    </source>
</reference>
<name>A0AA87RBD4_9MICO</name>
<proteinExistence type="predicted"/>
<dbReference type="InterPro" id="IPR052044">
    <property type="entry name" value="PKS_Associated_Protein"/>
</dbReference>
<comment type="caution">
    <text evidence="3">The sequence shown here is derived from an EMBL/GenBank/DDBJ whole genome shotgun (WGS) entry which is preliminary data.</text>
</comment>
<protein>
    <submittedName>
        <fullName evidence="3">Cupin</fullName>
    </submittedName>
</protein>
<organism evidence="3 4">
    <name type="scientific">Agrococcus baldri</name>
    <dbReference type="NCBI Taxonomy" id="153730"/>
    <lineage>
        <taxon>Bacteria</taxon>
        <taxon>Bacillati</taxon>
        <taxon>Actinomycetota</taxon>
        <taxon>Actinomycetes</taxon>
        <taxon>Micrococcales</taxon>
        <taxon>Microbacteriaceae</taxon>
        <taxon>Agrococcus</taxon>
    </lineage>
</organism>
<accession>A0AA87RBD4</accession>
<keyword evidence="4" id="KW-1185">Reference proteome</keyword>
<dbReference type="RefSeq" id="WP_146793788.1">
    <property type="nucleotide sequence ID" value="NZ_BJUU01000006.1"/>
</dbReference>
<dbReference type="CDD" id="cd02226">
    <property type="entry name" value="cupin_YdbB-like"/>
    <property type="match status" value="1"/>
</dbReference>
<evidence type="ECO:0000256" key="1">
    <source>
        <dbReference type="SAM" id="MobiDB-lite"/>
    </source>
</evidence>
<dbReference type="Gene3D" id="2.60.120.10">
    <property type="entry name" value="Jelly Rolls"/>
    <property type="match status" value="1"/>
</dbReference>
<dbReference type="InterPro" id="IPR011051">
    <property type="entry name" value="RmlC_Cupin_sf"/>
</dbReference>
<dbReference type="Pfam" id="PF07883">
    <property type="entry name" value="Cupin_2"/>
    <property type="match status" value="1"/>
</dbReference>
<dbReference type="InterPro" id="IPR014710">
    <property type="entry name" value="RmlC-like_jellyroll"/>
</dbReference>
<dbReference type="InterPro" id="IPR013096">
    <property type="entry name" value="Cupin_2"/>
</dbReference>
<dbReference type="Proteomes" id="UP000321749">
    <property type="component" value="Unassembled WGS sequence"/>
</dbReference>
<evidence type="ECO:0000259" key="2">
    <source>
        <dbReference type="Pfam" id="PF07883"/>
    </source>
</evidence>
<feature type="domain" description="Cupin type-2" evidence="2">
    <location>
        <begin position="38"/>
        <end position="96"/>
    </location>
</feature>
<feature type="region of interest" description="Disordered" evidence="1">
    <location>
        <begin position="99"/>
        <end position="120"/>
    </location>
</feature>
<dbReference type="AlphaFoldDB" id="A0AA87RBD4"/>
<evidence type="ECO:0000313" key="3">
    <source>
        <dbReference type="EMBL" id="GEK79939.1"/>
    </source>
</evidence>
<evidence type="ECO:0000313" key="4">
    <source>
        <dbReference type="Proteomes" id="UP000321749"/>
    </source>
</evidence>